<proteinExistence type="predicted"/>
<accession>A0A2X0KKV3</accession>
<protein>
    <submittedName>
        <fullName evidence="1">BZ3500_MvSof-1268-A1-R1_Chr12-2g03743 protein</fullName>
    </submittedName>
</protein>
<sequence>MLTTNVPSAKSELPELLDVLRITREAMTLDIPTLLDLGTSLPELASDGLANIVFGQGDLSLKPGSPWARENLTAFGQREANRIAAEVVLLAMQVHKVETQPGKRRASLATLSQRMTKNRIFAHWAREVGIVEELKRFGGPTAKPLVKTLAADLQTFIGALSLVQGSSAPTFVLAPLILREYKRMVGFVDSPTADSDSVTDGARAPFKSWVPNTISATDYQDIQMALQDLNKSGGTTKVRTPRAKRAVKEPAAVKTSAFSVSRAFETINAFSAFKTMYDVFVRMIEMLGDK</sequence>
<dbReference type="Proteomes" id="UP000249723">
    <property type="component" value="Unassembled WGS sequence"/>
</dbReference>
<dbReference type="EMBL" id="FMWP01000052">
    <property type="protein sequence ID" value="SCZ94189.1"/>
    <property type="molecule type" value="Genomic_DNA"/>
</dbReference>
<name>A0A2X0KKV3_9BASI</name>
<dbReference type="AlphaFoldDB" id="A0A2X0KKV3"/>
<gene>
    <name evidence="1" type="ORF">BZ3500_MVSOF-1268-A1-R1_CHR12-2G03743</name>
</gene>
<organism evidence="1 2">
    <name type="scientific">Microbotryum saponariae</name>
    <dbReference type="NCBI Taxonomy" id="289078"/>
    <lineage>
        <taxon>Eukaryota</taxon>
        <taxon>Fungi</taxon>
        <taxon>Dikarya</taxon>
        <taxon>Basidiomycota</taxon>
        <taxon>Pucciniomycotina</taxon>
        <taxon>Microbotryomycetes</taxon>
        <taxon>Microbotryales</taxon>
        <taxon>Microbotryaceae</taxon>
        <taxon>Microbotryum</taxon>
    </lineage>
</organism>
<evidence type="ECO:0000313" key="1">
    <source>
        <dbReference type="EMBL" id="SCZ94189.1"/>
    </source>
</evidence>
<reference evidence="2" key="1">
    <citation type="submission" date="2016-10" db="EMBL/GenBank/DDBJ databases">
        <authorList>
            <person name="Jeantristanb JTB J.-T."/>
            <person name="Ricardo R."/>
        </authorList>
    </citation>
    <scope>NUCLEOTIDE SEQUENCE [LARGE SCALE GENOMIC DNA]</scope>
</reference>
<keyword evidence="2" id="KW-1185">Reference proteome</keyword>
<evidence type="ECO:0000313" key="2">
    <source>
        <dbReference type="Proteomes" id="UP000249723"/>
    </source>
</evidence>